<dbReference type="STRING" id="195105.CN97_02700"/>
<dbReference type="GO" id="GO:0016740">
    <property type="term" value="F:transferase activity"/>
    <property type="evidence" value="ECO:0007669"/>
    <property type="project" value="UniProtKB-KW"/>
</dbReference>
<comment type="caution">
    <text evidence="1">The sequence shown here is derived from an EMBL/GenBank/DDBJ whole genome shotgun (WGS) entry which is preliminary data.</text>
</comment>
<dbReference type="OrthoDB" id="564871at2"/>
<accession>A0A086XXL4</accession>
<dbReference type="InterPro" id="IPR029044">
    <property type="entry name" value="Nucleotide-diphossugar_trans"/>
</dbReference>
<keyword evidence="2" id="KW-1185">Reference proteome</keyword>
<proteinExistence type="predicted"/>
<dbReference type="AlphaFoldDB" id="A0A086XXL4"/>
<organism evidence="1 2">
    <name type="scientific">Haematobacter massiliensis</name>
    <dbReference type="NCBI Taxonomy" id="195105"/>
    <lineage>
        <taxon>Bacteria</taxon>
        <taxon>Pseudomonadati</taxon>
        <taxon>Pseudomonadota</taxon>
        <taxon>Alphaproteobacteria</taxon>
        <taxon>Rhodobacterales</taxon>
        <taxon>Paracoccaceae</taxon>
        <taxon>Haematobacter</taxon>
    </lineage>
</organism>
<dbReference type="Proteomes" id="UP000028826">
    <property type="component" value="Unassembled WGS sequence"/>
</dbReference>
<dbReference type="EMBL" id="JGYG01000014">
    <property type="protein sequence ID" value="KFI26764.1"/>
    <property type="molecule type" value="Genomic_DNA"/>
</dbReference>
<name>A0A086XXL4_9RHOB</name>
<evidence type="ECO:0000313" key="1">
    <source>
        <dbReference type="EMBL" id="KFI26764.1"/>
    </source>
</evidence>
<dbReference type="eggNOG" id="ENOG502Z7IB">
    <property type="taxonomic scope" value="Bacteria"/>
</dbReference>
<gene>
    <name evidence="1" type="ORF">CN97_02700</name>
</gene>
<sequence>MSETASAPLAPTHVACMKWGTAYGSEYVNRLYAGVRRNVTGPLRFFCMTDDPTGLDAGIEILPLAEEPFFPAMFAEMRKHGYHGALRKLSLFRAGAVPGLSGPLLILDIDVVVTGSLDDLMTWEPGKVCMRREWTTTGSRASRGHGSVLRMDPAIHTALYDAMARDPEGEIRRYVGSEQSYTSGTAWEAGYFAPFPDQWIVSFKRACRPPRPLNLFLEPRLPRDARIVAFHGRPKIEEAMQGYTAGGLGKRVLPTRWLRKHWLGES</sequence>
<dbReference type="SUPFAM" id="SSF53448">
    <property type="entry name" value="Nucleotide-diphospho-sugar transferases"/>
    <property type="match status" value="1"/>
</dbReference>
<reference evidence="1 2" key="1">
    <citation type="submission" date="2014-03" db="EMBL/GenBank/DDBJ databases">
        <title>Genome of Haematobacter massiliensis CCUG 47968.</title>
        <authorList>
            <person name="Wang D."/>
            <person name="Wang G."/>
        </authorList>
    </citation>
    <scope>NUCLEOTIDE SEQUENCE [LARGE SCALE GENOMIC DNA]</scope>
    <source>
        <strain evidence="1 2">CCUG 47968</strain>
    </source>
</reference>
<protein>
    <submittedName>
        <fullName evidence="1">Glycosyl transferase</fullName>
    </submittedName>
</protein>
<keyword evidence="1" id="KW-0808">Transferase</keyword>
<evidence type="ECO:0000313" key="2">
    <source>
        <dbReference type="Proteomes" id="UP000028826"/>
    </source>
</evidence>
<dbReference type="RefSeq" id="WP_035713759.1">
    <property type="nucleotide sequence ID" value="NZ_CAMIFG010000036.1"/>
</dbReference>